<sequence>MNQNNINDFLIIDNYTTKNGDITEFKELDGKILIKQFSGINTDNFVLKKSNDIRLEFSFFKLNGIYYINLCGHHIIDYKKFIRIQKISQVDENVIIKNAYFDDIILPNCDIDLVRKALVIMNKWIKSKSSVFKDILYYIIG</sequence>
<proteinExistence type="predicted"/>
<organism evidence="1">
    <name type="scientific">viral metagenome</name>
    <dbReference type="NCBI Taxonomy" id="1070528"/>
    <lineage>
        <taxon>unclassified sequences</taxon>
        <taxon>metagenomes</taxon>
        <taxon>organismal metagenomes</taxon>
    </lineage>
</organism>
<reference evidence="1" key="1">
    <citation type="journal article" date="2020" name="Nature">
        <title>Giant virus diversity and host interactions through global metagenomics.</title>
        <authorList>
            <person name="Schulz F."/>
            <person name="Roux S."/>
            <person name="Paez-Espino D."/>
            <person name="Jungbluth S."/>
            <person name="Walsh D.A."/>
            <person name="Denef V.J."/>
            <person name="McMahon K.D."/>
            <person name="Konstantinidis K.T."/>
            <person name="Eloe-Fadrosh E.A."/>
            <person name="Kyrpides N.C."/>
            <person name="Woyke T."/>
        </authorList>
    </citation>
    <scope>NUCLEOTIDE SEQUENCE</scope>
    <source>
        <strain evidence="1">GVMAG-M-3300023174-68</strain>
    </source>
</reference>
<evidence type="ECO:0000313" key="1">
    <source>
        <dbReference type="EMBL" id="QHT20721.1"/>
    </source>
</evidence>
<protein>
    <submittedName>
        <fullName evidence="1">Uncharacterized protein</fullName>
    </submittedName>
</protein>
<dbReference type="EMBL" id="MN739681">
    <property type="protein sequence ID" value="QHT20721.1"/>
    <property type="molecule type" value="Genomic_DNA"/>
</dbReference>
<name>A0A6C0DWA5_9ZZZZ</name>
<accession>A0A6C0DWA5</accession>
<dbReference type="AlphaFoldDB" id="A0A6C0DWA5"/>